<evidence type="ECO:0000313" key="2">
    <source>
        <dbReference type="Proteomes" id="UP000234748"/>
    </source>
</evidence>
<accession>A0A2N5M0D6</accession>
<sequence>MEILFNEQDLIDSLCVYTSLRENIPPEQVQADLGYDQEYGFSASSLAYGRTLRFDEQDMIDAVADYLQEYHQFRPDSLHVKFSYLEEDGIAAVIQVNNSY</sequence>
<name>A0A2N5M0D6_9BACI</name>
<proteinExistence type="predicted"/>
<organism evidence="1 2">
    <name type="scientific">Peribacillus deserti</name>
    <dbReference type="NCBI Taxonomy" id="673318"/>
    <lineage>
        <taxon>Bacteria</taxon>
        <taxon>Bacillati</taxon>
        <taxon>Bacillota</taxon>
        <taxon>Bacilli</taxon>
        <taxon>Bacillales</taxon>
        <taxon>Bacillaceae</taxon>
        <taxon>Peribacillus</taxon>
    </lineage>
</organism>
<protein>
    <recommendedName>
        <fullName evidence="3">DUF2653 domain-containing protein</fullName>
    </recommendedName>
</protein>
<gene>
    <name evidence="1" type="ORF">CUU66_21920</name>
</gene>
<dbReference type="EMBL" id="PGUY01000077">
    <property type="protein sequence ID" value="PLT27818.1"/>
    <property type="molecule type" value="Genomic_DNA"/>
</dbReference>
<dbReference type="InterPro" id="IPR020516">
    <property type="entry name" value="Uncharacterised_YxcD"/>
</dbReference>
<evidence type="ECO:0000313" key="1">
    <source>
        <dbReference type="EMBL" id="PLT27818.1"/>
    </source>
</evidence>
<dbReference type="Pfam" id="PF10850">
    <property type="entry name" value="DUF2653"/>
    <property type="match status" value="1"/>
</dbReference>
<dbReference type="RefSeq" id="WP_101645521.1">
    <property type="nucleotide sequence ID" value="NZ_PGUY01000077.1"/>
</dbReference>
<dbReference type="Proteomes" id="UP000234748">
    <property type="component" value="Unassembled WGS sequence"/>
</dbReference>
<dbReference type="AlphaFoldDB" id="A0A2N5M0D6"/>
<dbReference type="OrthoDB" id="2360753at2"/>
<reference evidence="1 2" key="1">
    <citation type="submission" date="2017-11" db="EMBL/GenBank/DDBJ databases">
        <title>Comparitive Functional Genomics of Dry Heat Resistant strains isolated from the Viking Spacecraft.</title>
        <authorList>
            <person name="Seuylemezian A."/>
            <person name="Cooper K."/>
            <person name="Vaishampayan P."/>
        </authorList>
    </citation>
    <scope>NUCLEOTIDE SEQUENCE [LARGE SCALE GENOMIC DNA]</scope>
    <source>
        <strain evidence="1 2">V1-29</strain>
    </source>
</reference>
<keyword evidence="2" id="KW-1185">Reference proteome</keyword>
<comment type="caution">
    <text evidence="1">The sequence shown here is derived from an EMBL/GenBank/DDBJ whole genome shotgun (WGS) entry which is preliminary data.</text>
</comment>
<evidence type="ECO:0008006" key="3">
    <source>
        <dbReference type="Google" id="ProtNLM"/>
    </source>
</evidence>